<reference evidence="7 8" key="1">
    <citation type="submission" date="2020-10" db="EMBL/GenBank/DDBJ databases">
        <title>Connecting structure to function with the recovery of over 1000 high-quality activated sludge metagenome-assembled genomes encoding full-length rRNA genes using long-read sequencing.</title>
        <authorList>
            <person name="Singleton C.M."/>
            <person name="Petriglieri F."/>
            <person name="Kristensen J.M."/>
            <person name="Kirkegaard R.H."/>
            <person name="Michaelsen T.Y."/>
            <person name="Andersen M.H."/>
            <person name="Karst S.M."/>
            <person name="Dueholm M.S."/>
            <person name="Nielsen P.H."/>
            <person name="Albertsen M."/>
        </authorList>
    </citation>
    <scope>NUCLEOTIDE SEQUENCE [LARGE SCALE GENOMIC DNA]</scope>
    <source>
        <strain evidence="7">Lyne_18-Q3-R50-59_MAXAC.006</strain>
    </source>
</reference>
<evidence type="ECO:0000256" key="1">
    <source>
        <dbReference type="ARBA" id="ARBA00004651"/>
    </source>
</evidence>
<accession>A0A936NBI2</accession>
<feature type="transmembrane region" description="Helical" evidence="5">
    <location>
        <begin position="275"/>
        <end position="294"/>
    </location>
</feature>
<proteinExistence type="predicted"/>
<name>A0A936NBI2_9ACTN</name>
<dbReference type="Proteomes" id="UP000727993">
    <property type="component" value="Unassembled WGS sequence"/>
</dbReference>
<dbReference type="InterPro" id="IPR029058">
    <property type="entry name" value="AB_hydrolase_fold"/>
</dbReference>
<feature type="transmembrane region" description="Helical" evidence="5">
    <location>
        <begin position="20"/>
        <end position="40"/>
    </location>
</feature>
<feature type="transmembrane region" description="Helical" evidence="5">
    <location>
        <begin position="243"/>
        <end position="263"/>
    </location>
</feature>
<evidence type="ECO:0000256" key="3">
    <source>
        <dbReference type="ARBA" id="ARBA00022989"/>
    </source>
</evidence>
<evidence type="ECO:0000313" key="7">
    <source>
        <dbReference type="EMBL" id="MBK9296626.1"/>
    </source>
</evidence>
<evidence type="ECO:0000259" key="6">
    <source>
        <dbReference type="PROSITE" id="PS50850"/>
    </source>
</evidence>
<evidence type="ECO:0000256" key="4">
    <source>
        <dbReference type="ARBA" id="ARBA00023136"/>
    </source>
</evidence>
<feature type="transmembrane region" description="Helical" evidence="5">
    <location>
        <begin position="82"/>
        <end position="102"/>
    </location>
</feature>
<dbReference type="GO" id="GO:0005886">
    <property type="term" value="C:plasma membrane"/>
    <property type="evidence" value="ECO:0007669"/>
    <property type="project" value="UniProtKB-SubCell"/>
</dbReference>
<evidence type="ECO:0000256" key="2">
    <source>
        <dbReference type="ARBA" id="ARBA00022692"/>
    </source>
</evidence>
<dbReference type="CDD" id="cd17477">
    <property type="entry name" value="MFS_YcaD_like"/>
    <property type="match status" value="1"/>
</dbReference>
<dbReference type="Gene3D" id="3.40.50.1820">
    <property type="entry name" value="alpha/beta hydrolase"/>
    <property type="match status" value="1"/>
</dbReference>
<feature type="transmembrane region" description="Helical" evidence="5">
    <location>
        <begin position="300"/>
        <end position="319"/>
    </location>
</feature>
<dbReference type="PANTHER" id="PTHR23521">
    <property type="entry name" value="TRANSPORTER MFS SUPERFAMILY"/>
    <property type="match status" value="1"/>
</dbReference>
<feature type="transmembrane region" description="Helical" evidence="5">
    <location>
        <begin position="46"/>
        <end position="70"/>
    </location>
</feature>
<feature type="transmembrane region" description="Helical" evidence="5">
    <location>
        <begin position="108"/>
        <end position="130"/>
    </location>
</feature>
<evidence type="ECO:0000313" key="8">
    <source>
        <dbReference type="Proteomes" id="UP000727993"/>
    </source>
</evidence>
<dbReference type="Pfam" id="PF07690">
    <property type="entry name" value="MFS_1"/>
    <property type="match status" value="1"/>
</dbReference>
<keyword evidence="3 5" id="KW-1133">Transmembrane helix</keyword>
<evidence type="ECO:0000256" key="5">
    <source>
        <dbReference type="SAM" id="Phobius"/>
    </source>
</evidence>
<dbReference type="InterPro" id="IPR020846">
    <property type="entry name" value="MFS_dom"/>
</dbReference>
<keyword evidence="2 5" id="KW-0812">Transmembrane</keyword>
<protein>
    <submittedName>
        <fullName evidence="7">MFS transporter</fullName>
    </submittedName>
</protein>
<comment type="caution">
    <text evidence="7">The sequence shown here is derived from an EMBL/GenBank/DDBJ whole genome shotgun (WGS) entry which is preliminary data.</text>
</comment>
<keyword evidence="4 5" id="KW-0472">Membrane</keyword>
<organism evidence="7 8">
    <name type="scientific">Candidatus Neomicrothrix subdominans</name>
    <dbReference type="NCBI Taxonomy" id="2954438"/>
    <lineage>
        <taxon>Bacteria</taxon>
        <taxon>Bacillati</taxon>
        <taxon>Actinomycetota</taxon>
        <taxon>Acidimicrobiia</taxon>
        <taxon>Acidimicrobiales</taxon>
        <taxon>Microthrixaceae</taxon>
        <taxon>Candidatus Neomicrothrix</taxon>
    </lineage>
</organism>
<dbReference type="InterPro" id="IPR036259">
    <property type="entry name" value="MFS_trans_sf"/>
</dbReference>
<comment type="subcellular location">
    <subcellularLocation>
        <location evidence="1">Cell membrane</location>
        <topology evidence="1">Multi-pass membrane protein</topology>
    </subcellularLocation>
</comment>
<feature type="transmembrane region" description="Helical" evidence="5">
    <location>
        <begin position="142"/>
        <end position="163"/>
    </location>
</feature>
<dbReference type="SUPFAM" id="SSF53474">
    <property type="entry name" value="alpha/beta-Hydrolases"/>
    <property type="match status" value="1"/>
</dbReference>
<dbReference type="InterPro" id="IPR047200">
    <property type="entry name" value="MFS_YcaD-like"/>
</dbReference>
<dbReference type="AlphaFoldDB" id="A0A936NBI2"/>
<gene>
    <name evidence="7" type="ORF">IPN02_07225</name>
</gene>
<dbReference type="Gene3D" id="1.20.1250.20">
    <property type="entry name" value="MFS general substrate transporter like domains"/>
    <property type="match status" value="2"/>
</dbReference>
<feature type="domain" description="Major facilitator superfamily (MFS) profile" evidence="6">
    <location>
        <begin position="13"/>
        <end position="396"/>
    </location>
</feature>
<dbReference type="GO" id="GO:0022857">
    <property type="term" value="F:transmembrane transporter activity"/>
    <property type="evidence" value="ECO:0007669"/>
    <property type="project" value="InterPro"/>
</dbReference>
<feature type="transmembrane region" description="Helical" evidence="5">
    <location>
        <begin position="340"/>
        <end position="360"/>
    </location>
</feature>
<feature type="transmembrane region" description="Helical" evidence="5">
    <location>
        <begin position="212"/>
        <end position="237"/>
    </location>
</feature>
<sequence>MTAIATTSPTGTNAALRNAAPLLIGVALLMVGNGLSSTLLGTRAGLIGFSPTVIGIVLSGYYVGFVVGSMTTPGAIERVGHVRVFAGLASLGSGALLIHLVTPDAVTWFALRAVSGLCIAGLYVVSETWLNGAATNESRGTLLATYMAVVGAGVFSGQMLYAASDPAGVGAFVMASVLVSLAVVPVSLASFKAPEAPEPSRMPWGHLIEVAPLAPVGAIASGFVVAAMLSGGVVYAAEAGLDRQATGAFIGAALLGGVALQVPLGRWSDRVDRRLVIAVATAGGAAASLAVAVVGPTHRLIIIALTTVAGGATFSLYSLTLAHANDYLDDHLTVAAGARMVLLQGVGAIAGPVVGAALVGRVGPGALFVSMAVAYSTAGLFAVARMFIRAAAPEEDRADFSPVAVGGATVTGFEADLDDLYPATGGTIEHNDGAVGYQERGPFDRDAVVLLGTPPGRDVEWRNVLAALAFDGFRAITAWTADDFTRALTTEDVFALLRHLELPWASYVGAGRSALLVARLTVQHPDRTNGVLTIVESGEAPPEATGGPSVDDHVAILGVDDSLWDNPEALADRIAESFRYRSATR</sequence>
<feature type="transmembrane region" description="Helical" evidence="5">
    <location>
        <begin position="366"/>
        <end position="388"/>
    </location>
</feature>
<dbReference type="EMBL" id="JADJZA010000003">
    <property type="protein sequence ID" value="MBK9296626.1"/>
    <property type="molecule type" value="Genomic_DNA"/>
</dbReference>
<feature type="transmembrane region" description="Helical" evidence="5">
    <location>
        <begin position="169"/>
        <end position="191"/>
    </location>
</feature>
<dbReference type="SUPFAM" id="SSF103473">
    <property type="entry name" value="MFS general substrate transporter"/>
    <property type="match status" value="1"/>
</dbReference>
<dbReference type="PANTHER" id="PTHR23521:SF3">
    <property type="entry name" value="MFS TRANSPORTER"/>
    <property type="match status" value="1"/>
</dbReference>
<dbReference type="PROSITE" id="PS50850">
    <property type="entry name" value="MFS"/>
    <property type="match status" value="1"/>
</dbReference>
<dbReference type="InterPro" id="IPR011701">
    <property type="entry name" value="MFS"/>
</dbReference>